<keyword evidence="1" id="KW-1133">Transmembrane helix</keyword>
<keyword evidence="1" id="KW-0472">Membrane</keyword>
<keyword evidence="1" id="KW-0812">Transmembrane</keyword>
<accession>A0A654C3R5</accession>
<feature type="transmembrane region" description="Helical" evidence="1">
    <location>
        <begin position="12"/>
        <end position="31"/>
    </location>
</feature>
<evidence type="ECO:0008006" key="4">
    <source>
        <dbReference type="Google" id="ProtNLM"/>
    </source>
</evidence>
<name>A0A654C3R5_BACMY</name>
<evidence type="ECO:0000313" key="2">
    <source>
        <dbReference type="EMBL" id="VXC87461.1"/>
    </source>
</evidence>
<dbReference type="AlphaFoldDB" id="A0A654C3R5"/>
<protein>
    <recommendedName>
        <fullName evidence="4">Amino acid carrier protein</fullName>
    </recommendedName>
</protein>
<proteinExistence type="predicted"/>
<dbReference type="EMBL" id="CABWMC010000034">
    <property type="protein sequence ID" value="VXC87461.1"/>
    <property type="molecule type" value="Genomic_DNA"/>
</dbReference>
<gene>
    <name evidence="2" type="ORF">BACI71_90120</name>
</gene>
<dbReference type="RefSeq" id="WP_088045384.1">
    <property type="nucleotide sequence ID" value="NZ_CP036148.1"/>
</dbReference>
<dbReference type="Proteomes" id="UP000437562">
    <property type="component" value="Unassembled WGS sequence"/>
</dbReference>
<feature type="transmembrane region" description="Helical" evidence="1">
    <location>
        <begin position="68"/>
        <end position="86"/>
    </location>
</feature>
<feature type="transmembrane region" description="Helical" evidence="1">
    <location>
        <begin position="37"/>
        <end position="56"/>
    </location>
</feature>
<reference evidence="2 3" key="1">
    <citation type="submission" date="2019-10" db="EMBL/GenBank/DDBJ databases">
        <authorList>
            <person name="Karimi E."/>
        </authorList>
    </citation>
    <scope>NUCLEOTIDE SEQUENCE [LARGE SCALE GENOMIC DNA]</scope>
    <source>
        <strain evidence="2">Bacillus sp. 71</strain>
    </source>
</reference>
<evidence type="ECO:0000256" key="1">
    <source>
        <dbReference type="SAM" id="Phobius"/>
    </source>
</evidence>
<organism evidence="2 3">
    <name type="scientific">Bacillus mycoides</name>
    <dbReference type="NCBI Taxonomy" id="1405"/>
    <lineage>
        <taxon>Bacteria</taxon>
        <taxon>Bacillati</taxon>
        <taxon>Bacillota</taxon>
        <taxon>Bacilli</taxon>
        <taxon>Bacillales</taxon>
        <taxon>Bacillaceae</taxon>
        <taxon>Bacillus</taxon>
        <taxon>Bacillus cereus group</taxon>
    </lineage>
</organism>
<sequence length="89" mass="9966">MIKNNRIVTIKPILIPVLLILSILNVAYKIILTEFLGVSIFLPIFLCPIGFILAIFSFQVDKNIGAKIGIILNVVVFLIPFIWMLGRIA</sequence>
<evidence type="ECO:0000313" key="3">
    <source>
        <dbReference type="Proteomes" id="UP000437562"/>
    </source>
</evidence>